<evidence type="ECO:0000313" key="2">
    <source>
        <dbReference type="Proteomes" id="UP001431209"/>
    </source>
</evidence>
<accession>A0AAW2ZPN1</accession>
<dbReference type="Gene3D" id="3.40.1500.20">
    <property type="match status" value="1"/>
</dbReference>
<keyword evidence="2" id="KW-1185">Reference proteome</keyword>
<dbReference type="Proteomes" id="UP001431209">
    <property type="component" value="Unassembled WGS sequence"/>
</dbReference>
<protein>
    <submittedName>
        <fullName evidence="1">Uncharacterized protein</fullName>
    </submittedName>
</protein>
<evidence type="ECO:0000313" key="1">
    <source>
        <dbReference type="EMBL" id="KAL0491194.1"/>
    </source>
</evidence>
<reference evidence="1 2" key="1">
    <citation type="submission" date="2024-03" db="EMBL/GenBank/DDBJ databases">
        <title>The Acrasis kona genome and developmental transcriptomes reveal deep origins of eukaryotic multicellular pathways.</title>
        <authorList>
            <person name="Sheikh S."/>
            <person name="Fu C.-J."/>
            <person name="Brown M.W."/>
            <person name="Baldauf S.L."/>
        </authorList>
    </citation>
    <scope>NUCLEOTIDE SEQUENCE [LARGE SCALE GENOMIC DNA]</scope>
    <source>
        <strain evidence="1 2">ATCC MYA-3509</strain>
    </source>
</reference>
<name>A0AAW2ZPN1_9EUKA</name>
<proteinExistence type="predicted"/>
<sequence>MVRAYGHSNNALPHLAYDIFQNAPDCIHVQGDLINRADLLTNLQYLRECYDELSTVLDEMRLADGTMSQPIPHLQRALTSGYFVGYSVLLSALEEVTPILLRYTDHWIDLAQPFRQETILKSLHTEDRTETRLQNYDRRARRSLMEMEMIWRVLPVLVDAETNVEWTKLNLCEGDDFSVINSNDDGMLSPTTPM</sequence>
<gene>
    <name evidence="1" type="ORF">AKO1_002309</name>
</gene>
<dbReference type="EMBL" id="JAOPGA020001773">
    <property type="protein sequence ID" value="KAL0491194.1"/>
    <property type="molecule type" value="Genomic_DNA"/>
</dbReference>
<organism evidence="1 2">
    <name type="scientific">Acrasis kona</name>
    <dbReference type="NCBI Taxonomy" id="1008807"/>
    <lineage>
        <taxon>Eukaryota</taxon>
        <taxon>Discoba</taxon>
        <taxon>Heterolobosea</taxon>
        <taxon>Tetramitia</taxon>
        <taxon>Eutetramitia</taxon>
        <taxon>Acrasidae</taxon>
        <taxon>Acrasis</taxon>
    </lineage>
</organism>
<comment type="caution">
    <text evidence="1">The sequence shown here is derived from an EMBL/GenBank/DDBJ whole genome shotgun (WGS) entry which is preliminary data.</text>
</comment>
<dbReference type="AlphaFoldDB" id="A0AAW2ZPN1"/>